<evidence type="ECO:0000256" key="2">
    <source>
        <dbReference type="ARBA" id="ARBA00022801"/>
    </source>
</evidence>
<comment type="cofactor">
    <cofactor evidence="1">
        <name>Mg(2+)</name>
        <dbReference type="ChEBI" id="CHEBI:18420"/>
    </cofactor>
</comment>
<dbReference type="PATRIC" id="fig|1121326.3.peg.3800"/>
<keyword evidence="5" id="KW-1185">Reference proteome</keyword>
<reference evidence="4 5" key="1">
    <citation type="submission" date="2016-04" db="EMBL/GenBank/DDBJ databases">
        <title>Genome sequence of Clostridium magnum DSM 2767.</title>
        <authorList>
            <person name="Poehlein A."/>
            <person name="Uhlig R."/>
            <person name="Fischer R."/>
            <person name="Bahl H."/>
            <person name="Daniel R."/>
        </authorList>
    </citation>
    <scope>NUCLEOTIDE SEQUENCE [LARGE SCALE GENOMIC DNA]</scope>
    <source>
        <strain evidence="4 5">DSM 2767</strain>
    </source>
</reference>
<evidence type="ECO:0000256" key="1">
    <source>
        <dbReference type="ARBA" id="ARBA00001946"/>
    </source>
</evidence>
<dbReference type="GO" id="GO:0006753">
    <property type="term" value="P:nucleoside phosphate metabolic process"/>
    <property type="evidence" value="ECO:0007669"/>
    <property type="project" value="TreeGrafter"/>
</dbReference>
<dbReference type="OrthoDB" id="9788922at2"/>
<evidence type="ECO:0000313" key="4">
    <source>
        <dbReference type="EMBL" id="KZL90845.1"/>
    </source>
</evidence>
<dbReference type="PANTHER" id="PTHR11839:SF18">
    <property type="entry name" value="NUDIX HYDROLASE DOMAIN-CONTAINING PROTEIN"/>
    <property type="match status" value="1"/>
</dbReference>
<dbReference type="STRING" id="1121326.CLMAG_37560"/>
<evidence type="ECO:0000313" key="5">
    <source>
        <dbReference type="Proteomes" id="UP000076603"/>
    </source>
</evidence>
<dbReference type="PROSITE" id="PS51462">
    <property type="entry name" value="NUDIX"/>
    <property type="match status" value="1"/>
</dbReference>
<name>A0A161WGN6_9CLOT</name>
<feature type="domain" description="Nudix hydrolase" evidence="3">
    <location>
        <begin position="37"/>
        <end position="178"/>
    </location>
</feature>
<dbReference type="Proteomes" id="UP000076603">
    <property type="component" value="Unassembled WGS sequence"/>
</dbReference>
<dbReference type="SUPFAM" id="SSF55811">
    <property type="entry name" value="Nudix"/>
    <property type="match status" value="1"/>
</dbReference>
<keyword evidence="2 4" id="KW-0378">Hydrolase</keyword>
<dbReference type="GO" id="GO:0047631">
    <property type="term" value="F:ADP-ribose diphosphatase activity"/>
    <property type="evidence" value="ECO:0007669"/>
    <property type="project" value="UniProtKB-EC"/>
</dbReference>
<dbReference type="PANTHER" id="PTHR11839">
    <property type="entry name" value="UDP/ADP-SUGAR PYROPHOSPHATASE"/>
    <property type="match status" value="1"/>
</dbReference>
<dbReference type="InterPro" id="IPR015797">
    <property type="entry name" value="NUDIX_hydrolase-like_dom_sf"/>
</dbReference>
<dbReference type="InterPro" id="IPR000086">
    <property type="entry name" value="NUDIX_hydrolase_dom"/>
</dbReference>
<dbReference type="Gene3D" id="3.90.79.10">
    <property type="entry name" value="Nucleoside Triphosphate Pyrophosphohydrolase"/>
    <property type="match status" value="1"/>
</dbReference>
<proteinExistence type="predicted"/>
<dbReference type="EC" id="3.6.1.13" evidence="4"/>
<dbReference type="GO" id="GO:0005829">
    <property type="term" value="C:cytosol"/>
    <property type="evidence" value="ECO:0007669"/>
    <property type="project" value="TreeGrafter"/>
</dbReference>
<dbReference type="AlphaFoldDB" id="A0A161WGN6"/>
<comment type="caution">
    <text evidence="4">The sequence shown here is derived from an EMBL/GenBank/DDBJ whole genome shotgun (WGS) entry which is preliminary data.</text>
</comment>
<sequence length="184" mass="21035">MKKVEEKVMYKGKWISLKETTYKTENGDEVKWESIERTNTNKSVVIVSKLVPSNRYLFIKQYRPAIDNYIIGFPAGLVEGENLEEEALRELREETGYKGKIKGISPVINSNAALLTDTVRVVSAEIDENDEENLNPKQQLEAEEEIEVILVKRDDVKAFLLEEQKKGTAMGIGPWYIFCGLDNF</sequence>
<protein>
    <submittedName>
        <fullName evidence="4">ADP-ribose pyrophosphatase</fullName>
        <ecNumber evidence="4">3.6.1.13</ecNumber>
    </submittedName>
</protein>
<gene>
    <name evidence="4" type="primary">nudF_2</name>
    <name evidence="4" type="ORF">CLMAG_37560</name>
</gene>
<dbReference type="GO" id="GO:0019693">
    <property type="term" value="P:ribose phosphate metabolic process"/>
    <property type="evidence" value="ECO:0007669"/>
    <property type="project" value="TreeGrafter"/>
</dbReference>
<organism evidence="4 5">
    <name type="scientific">Clostridium magnum DSM 2767</name>
    <dbReference type="NCBI Taxonomy" id="1121326"/>
    <lineage>
        <taxon>Bacteria</taxon>
        <taxon>Bacillati</taxon>
        <taxon>Bacillota</taxon>
        <taxon>Clostridia</taxon>
        <taxon>Eubacteriales</taxon>
        <taxon>Clostridiaceae</taxon>
        <taxon>Clostridium</taxon>
    </lineage>
</organism>
<dbReference type="EMBL" id="LWAE01000004">
    <property type="protein sequence ID" value="KZL90845.1"/>
    <property type="molecule type" value="Genomic_DNA"/>
</dbReference>
<dbReference type="RefSeq" id="WP_066625702.1">
    <property type="nucleotide sequence ID" value="NZ_FQXL01000013.1"/>
</dbReference>
<accession>A0A161WGN6</accession>
<evidence type="ECO:0000259" key="3">
    <source>
        <dbReference type="PROSITE" id="PS51462"/>
    </source>
</evidence>
<dbReference type="Pfam" id="PF00293">
    <property type="entry name" value="NUDIX"/>
    <property type="match status" value="1"/>
</dbReference>